<dbReference type="AlphaFoldDB" id="A0A6S6ZUT6"/>
<proteinExistence type="predicted"/>
<dbReference type="InterPro" id="IPR036397">
    <property type="entry name" value="RNaseH_sf"/>
</dbReference>
<dbReference type="Gene3D" id="3.30.420.10">
    <property type="entry name" value="Ribonuclease H-like superfamily/Ribonuclease H"/>
    <property type="match status" value="1"/>
</dbReference>
<sequence length="676" mass="76260">MPRRTLLTPSTVAQHLLDFRLWCGVDADALPPESRRLYLLRKAGIETYCRTNSIKLAAKAANTTPTEIHRLFERCLSTYVDGRLAGWRALIPHLRLRQYVRKNTKLRSDSERVGFAGLFSLLMSSYPSLRARIDDEILHIPNEHKQRFQTKITIKALTKILVEECRKLGIPETEYPLNTLSCGRKALAKYVKTLIQSNPARGIRARYGVAAANRLKLGTGVESLWVTTSTQPFDFVSLDAHRIDCIGCVQIESPTGPLYIAVSRIWIVVVFEQFLRAALGYAVSFEDEVSARTVERALKMSVSKWEPVRLPERVPPHTIDSGFPSAIFPQLVDTFGSVLSVDNALAHLSKRIAEKARRRLGCHLVWAPSGGWYQNAELERFFGTLEQFGFQVLPSTTGSNPSDIRKTDPVHNAIRDRITVDELEALTDVFIAHYNILKHDALGGRSPLDALKDYIESTDAPLFIRPLPLPTGQSPNLGVNIEPGTIRGNIARGVRPYVQLGGERYTSPELANNFKAIGTDVRIHYADDEDFRNIQIFTLSGLPMGTLTVQGHWRRLKHTKRARDLMNKGKEIGRTQNLRLQNPAELFTRNLERKALLDARYRPEQISEAATAFHRLQREIGDTVRDLPPESKPNLLVTQSIHPQVVDRSGPDLISSLPDELRRIIPRPKWNTNGRK</sequence>
<dbReference type="EMBL" id="CADIJQ010000001">
    <property type="protein sequence ID" value="CAB3662946.1"/>
    <property type="molecule type" value="Genomic_DNA"/>
</dbReference>
<reference evidence="1 2" key="1">
    <citation type="submission" date="2020-04" db="EMBL/GenBank/DDBJ databases">
        <authorList>
            <person name="De Canck E."/>
        </authorList>
    </citation>
    <scope>NUCLEOTIDE SEQUENCE [LARGE SCALE GENOMIC DNA]</scope>
    <source>
        <strain evidence="1 2">LMG 3441</strain>
    </source>
</reference>
<dbReference type="SUPFAM" id="SSF53098">
    <property type="entry name" value="Ribonuclease H-like"/>
    <property type="match status" value="1"/>
</dbReference>
<evidence type="ECO:0000313" key="1">
    <source>
        <dbReference type="EMBL" id="CAB3662946.1"/>
    </source>
</evidence>
<accession>A0A6S6ZUT6</accession>
<evidence type="ECO:0000313" key="2">
    <source>
        <dbReference type="Proteomes" id="UP000494269"/>
    </source>
</evidence>
<keyword evidence="2" id="KW-1185">Reference proteome</keyword>
<gene>
    <name evidence="1" type="ORF">LMG3441_00657</name>
</gene>
<organism evidence="1 2">
    <name type="scientific">Achromobacter kerstersii</name>
    <dbReference type="NCBI Taxonomy" id="1353890"/>
    <lineage>
        <taxon>Bacteria</taxon>
        <taxon>Pseudomonadati</taxon>
        <taxon>Pseudomonadota</taxon>
        <taxon>Betaproteobacteria</taxon>
        <taxon>Burkholderiales</taxon>
        <taxon>Alcaligenaceae</taxon>
        <taxon>Achromobacter</taxon>
    </lineage>
</organism>
<dbReference type="GO" id="GO:0003676">
    <property type="term" value="F:nucleic acid binding"/>
    <property type="evidence" value="ECO:0007669"/>
    <property type="project" value="InterPro"/>
</dbReference>
<dbReference type="InterPro" id="IPR012337">
    <property type="entry name" value="RNaseH-like_sf"/>
</dbReference>
<dbReference type="Proteomes" id="UP000494269">
    <property type="component" value="Unassembled WGS sequence"/>
</dbReference>
<evidence type="ECO:0008006" key="3">
    <source>
        <dbReference type="Google" id="ProtNLM"/>
    </source>
</evidence>
<name>A0A6S6ZUT6_9BURK</name>
<protein>
    <recommendedName>
        <fullName evidence="3">Integrase catalytic domain-containing protein</fullName>
    </recommendedName>
</protein>